<organism evidence="2 3">
    <name type="scientific">Rathayibacter iranicus</name>
    <dbReference type="NCBI Taxonomy" id="59737"/>
    <lineage>
        <taxon>Bacteria</taxon>
        <taxon>Bacillati</taxon>
        <taxon>Actinomycetota</taxon>
        <taxon>Actinomycetes</taxon>
        <taxon>Micrococcales</taxon>
        <taxon>Microbacteriaceae</taxon>
        <taxon>Rathayibacter</taxon>
    </lineage>
</organism>
<dbReference type="Pfam" id="PF14028">
    <property type="entry name" value="Lant_dehydr_C"/>
    <property type="match status" value="1"/>
</dbReference>
<dbReference type="AlphaFoldDB" id="A0AAD2PTR3"/>
<protein>
    <recommendedName>
        <fullName evidence="1">Thiopeptide-type bacteriocin biosynthesis domain-containing protein</fullName>
    </recommendedName>
</protein>
<sequence>MDLERTRLWLSTHIFYHGDQNRLIAELIPQVAEAIGSTQLFFFLRYWDGGPHVRLRLLVEPDADIEQLESIVADITRIWFRNNPCDAITATAYAHSARVLGRYEQVDYLPKMLPNCSVRTIPYRPERGRYGDGELLHRVEDHFVWSSQFAIEVLQKAPSRSSKMALAIRCGIETAKLCGIRLTGESVSMPSRLKVAHDRFNPSDVASQMWAHEIQSISRFIELSPNRPEDITPERVLNLLFHLFCNRIGVTIDDEAAVRRAAQEILELKNGVE</sequence>
<evidence type="ECO:0000313" key="3">
    <source>
        <dbReference type="Proteomes" id="UP000283946"/>
    </source>
</evidence>
<dbReference type="KEGG" id="ria:C7V51_00625"/>
<proteinExistence type="predicted"/>
<dbReference type="InterPro" id="IPR023809">
    <property type="entry name" value="Thiopep_bacteriocin_synth_dom"/>
</dbReference>
<feature type="domain" description="Thiopeptide-type bacteriocin biosynthesis" evidence="1">
    <location>
        <begin position="9"/>
        <end position="263"/>
    </location>
</feature>
<gene>
    <name evidence="2" type="ORF">C7V51_00625</name>
</gene>
<reference evidence="2 3" key="1">
    <citation type="submission" date="2018-03" db="EMBL/GenBank/DDBJ databases">
        <title>Bacteriophage NCPPB3778 and a type I-E CRISPR drive the evolution of the US Biological Select Agent, Rathayibacter toxicus.</title>
        <authorList>
            <person name="Davis E.W.II."/>
            <person name="Tabima J.F."/>
            <person name="Weisberg A.J."/>
            <person name="Dantas Lopes L."/>
            <person name="Wiseman M.S."/>
            <person name="Wiseman M.S."/>
            <person name="Pupko T."/>
            <person name="Belcher M.S."/>
            <person name="Sechler A.J."/>
            <person name="Tancos M.A."/>
            <person name="Schroeder B.K."/>
            <person name="Murray T.D."/>
            <person name="Luster D.G."/>
            <person name="Schneider W.L."/>
            <person name="Rogers E."/>
            <person name="Andreote F.D."/>
            <person name="Grunwald N.J."/>
            <person name="Putnam M.L."/>
            <person name="Chang J.H."/>
        </authorList>
    </citation>
    <scope>NUCLEOTIDE SEQUENCE [LARGE SCALE GENOMIC DNA]</scope>
    <source>
        <strain evidence="2 3">NCCPB 2253</strain>
    </source>
</reference>
<accession>A0AAD2PTR3</accession>
<evidence type="ECO:0000259" key="1">
    <source>
        <dbReference type="Pfam" id="PF14028"/>
    </source>
</evidence>
<evidence type="ECO:0000313" key="2">
    <source>
        <dbReference type="EMBL" id="AZZ54557.1"/>
    </source>
</evidence>
<name>A0AAD2PTR3_9MICO</name>
<dbReference type="Proteomes" id="UP000283946">
    <property type="component" value="Chromosome"/>
</dbReference>
<dbReference type="EMBL" id="CP028130">
    <property type="protein sequence ID" value="AZZ54557.1"/>
    <property type="molecule type" value="Genomic_DNA"/>
</dbReference>